<reference evidence="2" key="3">
    <citation type="submission" date="2018-07" db="EMBL/GenBank/DDBJ databases">
        <title>WGS assembly of Glycine max.</title>
        <authorList>
            <person name="Schmutz J."/>
            <person name="Cannon S."/>
            <person name="Schlueter J."/>
            <person name="Ma J."/>
            <person name="Mitros T."/>
            <person name="Nelson W."/>
            <person name="Hyten D."/>
            <person name="Song Q."/>
            <person name="Thelen J."/>
            <person name="Cheng J."/>
            <person name="Xu D."/>
            <person name="Hellsten U."/>
            <person name="May G."/>
            <person name="Yu Y."/>
            <person name="Sakurai T."/>
            <person name="Umezawa T."/>
            <person name="Bhattacharyya M."/>
            <person name="Sandhu D."/>
            <person name="Valliyodan B."/>
            <person name="Lindquist E."/>
            <person name="Peto M."/>
            <person name="Grant D."/>
            <person name="Shu S."/>
            <person name="Goodstein D."/>
            <person name="Barry K."/>
            <person name="Futrell-Griggs M."/>
            <person name="Abernathy B."/>
            <person name="Du J."/>
            <person name="Tian Z."/>
            <person name="Zhu L."/>
            <person name="Gill N."/>
            <person name="Joshi T."/>
            <person name="Libault M."/>
            <person name="Sethuraman A."/>
            <person name="Zhang X."/>
            <person name="Shinozaki K."/>
            <person name="Nguyen H."/>
            <person name="Wing R."/>
            <person name="Cregan P."/>
            <person name="Specht J."/>
            <person name="Grimwood J."/>
            <person name="Rokhsar D."/>
            <person name="Stacey G."/>
            <person name="Shoemaker R."/>
            <person name="Jackson S."/>
        </authorList>
    </citation>
    <scope>NUCLEOTIDE SEQUENCE</scope>
    <source>
        <tissue evidence="2">Callus</tissue>
    </source>
</reference>
<proteinExistence type="predicted"/>
<sequence length="70" mass="8612">MWWNVWLAALWTICTTRNNLLFNDYPLDVEKAMEFIKVRSWKWNTAKLNHFKCSMYDWISNIKVIMKQEP</sequence>
<dbReference type="AlphaFoldDB" id="A0A0R0IDN8"/>
<dbReference type="SMR" id="A0A0R0IDN8"/>
<evidence type="ECO:0000256" key="1">
    <source>
        <dbReference type="SAM" id="SignalP"/>
    </source>
</evidence>
<feature type="signal peptide" evidence="1">
    <location>
        <begin position="1"/>
        <end position="16"/>
    </location>
</feature>
<evidence type="ECO:0000313" key="3">
    <source>
        <dbReference type="EnsemblPlants" id="KRH38297"/>
    </source>
</evidence>
<name>A0A0R0IDN8_SOYBN</name>
<dbReference type="EMBL" id="CM000842">
    <property type="protein sequence ID" value="KRH38297.1"/>
    <property type="molecule type" value="Genomic_DNA"/>
</dbReference>
<dbReference type="Proteomes" id="UP000008827">
    <property type="component" value="Chromosome 9"/>
</dbReference>
<dbReference type="EnsemblPlants" id="KRH38297">
    <property type="protein sequence ID" value="KRH38297"/>
    <property type="gene ID" value="GLYMA_09G125700"/>
</dbReference>
<keyword evidence="1" id="KW-0732">Signal</keyword>
<organism evidence="2">
    <name type="scientific">Glycine max</name>
    <name type="common">Soybean</name>
    <name type="synonym">Glycine hispida</name>
    <dbReference type="NCBI Taxonomy" id="3847"/>
    <lineage>
        <taxon>Eukaryota</taxon>
        <taxon>Viridiplantae</taxon>
        <taxon>Streptophyta</taxon>
        <taxon>Embryophyta</taxon>
        <taxon>Tracheophyta</taxon>
        <taxon>Spermatophyta</taxon>
        <taxon>Magnoliopsida</taxon>
        <taxon>eudicotyledons</taxon>
        <taxon>Gunneridae</taxon>
        <taxon>Pentapetalae</taxon>
        <taxon>rosids</taxon>
        <taxon>fabids</taxon>
        <taxon>Fabales</taxon>
        <taxon>Fabaceae</taxon>
        <taxon>Papilionoideae</taxon>
        <taxon>50 kb inversion clade</taxon>
        <taxon>NPAAA clade</taxon>
        <taxon>indigoferoid/millettioid clade</taxon>
        <taxon>Phaseoleae</taxon>
        <taxon>Glycine</taxon>
        <taxon>Glycine subgen. Soja</taxon>
    </lineage>
</organism>
<evidence type="ECO:0000313" key="2">
    <source>
        <dbReference type="EMBL" id="KRH38297.1"/>
    </source>
</evidence>
<dbReference type="Gramene" id="KRH38297">
    <property type="protein sequence ID" value="KRH38297"/>
    <property type="gene ID" value="GLYMA_09G125700"/>
</dbReference>
<accession>A0A0R0IDN8</accession>
<protein>
    <submittedName>
        <fullName evidence="2 3">Uncharacterized protein</fullName>
    </submittedName>
</protein>
<dbReference type="InParanoid" id="A0A0R0IDN8"/>
<gene>
    <name evidence="2" type="ORF">GLYMA_09G125700</name>
</gene>
<keyword evidence="4" id="KW-1185">Reference proteome</keyword>
<evidence type="ECO:0000313" key="4">
    <source>
        <dbReference type="Proteomes" id="UP000008827"/>
    </source>
</evidence>
<reference evidence="3" key="2">
    <citation type="submission" date="2018-02" db="UniProtKB">
        <authorList>
            <consortium name="EnsemblPlants"/>
        </authorList>
    </citation>
    <scope>IDENTIFICATION</scope>
    <source>
        <strain evidence="3">Williams 82</strain>
    </source>
</reference>
<reference evidence="2 3" key="1">
    <citation type="journal article" date="2010" name="Nature">
        <title>Genome sequence of the palaeopolyploid soybean.</title>
        <authorList>
            <person name="Schmutz J."/>
            <person name="Cannon S.B."/>
            <person name="Schlueter J."/>
            <person name="Ma J."/>
            <person name="Mitros T."/>
            <person name="Nelson W."/>
            <person name="Hyten D.L."/>
            <person name="Song Q."/>
            <person name="Thelen J.J."/>
            <person name="Cheng J."/>
            <person name="Xu D."/>
            <person name="Hellsten U."/>
            <person name="May G.D."/>
            <person name="Yu Y."/>
            <person name="Sakurai T."/>
            <person name="Umezawa T."/>
            <person name="Bhattacharyya M.K."/>
            <person name="Sandhu D."/>
            <person name="Valliyodan B."/>
            <person name="Lindquist E."/>
            <person name="Peto M."/>
            <person name="Grant D."/>
            <person name="Shu S."/>
            <person name="Goodstein D."/>
            <person name="Barry K."/>
            <person name="Futrell-Griggs M."/>
            <person name="Abernathy B."/>
            <person name="Du J."/>
            <person name="Tian Z."/>
            <person name="Zhu L."/>
            <person name="Gill N."/>
            <person name="Joshi T."/>
            <person name="Libault M."/>
            <person name="Sethuraman A."/>
            <person name="Zhang X.-C."/>
            <person name="Shinozaki K."/>
            <person name="Nguyen H.T."/>
            <person name="Wing R.A."/>
            <person name="Cregan P."/>
            <person name="Specht J."/>
            <person name="Grimwood J."/>
            <person name="Rokhsar D."/>
            <person name="Stacey G."/>
            <person name="Shoemaker R.C."/>
            <person name="Jackson S.A."/>
        </authorList>
    </citation>
    <scope>NUCLEOTIDE SEQUENCE</scope>
    <source>
        <strain evidence="3">cv. Williams 82</strain>
        <tissue evidence="2">Callus</tissue>
    </source>
</reference>
<feature type="chain" id="PRO_5014521818" evidence="1">
    <location>
        <begin position="17"/>
        <end position="70"/>
    </location>
</feature>